<evidence type="ECO:0000313" key="4">
    <source>
        <dbReference type="Proteomes" id="UP000601223"/>
    </source>
</evidence>
<keyword evidence="3" id="KW-0503">Monooxygenase</keyword>
<accession>A0A8J3JTL5</accession>
<dbReference type="InterPro" id="IPR036188">
    <property type="entry name" value="FAD/NAD-bd_sf"/>
</dbReference>
<dbReference type="InterPro" id="IPR050631">
    <property type="entry name" value="PheA/TfdB_FAD_monoxygenase"/>
</dbReference>
<dbReference type="GO" id="GO:0071949">
    <property type="term" value="F:FAD binding"/>
    <property type="evidence" value="ECO:0007669"/>
    <property type="project" value="InterPro"/>
</dbReference>
<keyword evidence="4" id="KW-1185">Reference proteome</keyword>
<sequence>MGRVAERVMAGEVCVVGGGPAGLMLGLLLARQGIEVVVLEKHEDFLRDFRGDTIHPSTLNLLDELGLGEKIEALPGRKQARMSVTFADGTYPVADFTRLPKPRNYLLFLPQWDFLDLLADEASRLPAFRLLRSTEAVDLLRDESGAVTGVLATGPDGEPVRITAPLTVACDGRDSVIREKAGLVPVEYGAPMDVLWFRLSRPQADPDRLELRVGAGALMILIDRREYYQCAYVIPKGGYDTVRAAGLDHLRESVARLAPPVAAQVGELQDWDQIKLLTVRVNQLPVWHAPGVLCIGDAAHAMSPVGGVGVNLAVQDAVATARLLGPKIKAGALRTEDLDLVRERRSLPTRATQRFQRLAQQRVVGTVLRSDAPPTAPAVIKLLQRLPALQALPARAMGIGLRPEHLT</sequence>
<dbReference type="Pfam" id="PF01494">
    <property type="entry name" value="FAD_binding_3"/>
    <property type="match status" value="1"/>
</dbReference>
<dbReference type="GO" id="GO:0004497">
    <property type="term" value="F:monooxygenase activity"/>
    <property type="evidence" value="ECO:0007669"/>
    <property type="project" value="UniProtKB-KW"/>
</dbReference>
<dbReference type="PANTHER" id="PTHR43476:SF5">
    <property type="entry name" value="FAD-DEPENDENT MONOOXYGENASE"/>
    <property type="match status" value="1"/>
</dbReference>
<proteinExistence type="predicted"/>
<dbReference type="PRINTS" id="PR00420">
    <property type="entry name" value="RNGMNOXGNASE"/>
</dbReference>
<dbReference type="Proteomes" id="UP000601223">
    <property type="component" value="Unassembled WGS sequence"/>
</dbReference>
<dbReference type="SUPFAM" id="SSF51905">
    <property type="entry name" value="FAD/NAD(P)-binding domain"/>
    <property type="match status" value="1"/>
</dbReference>
<evidence type="ECO:0000259" key="2">
    <source>
        <dbReference type="Pfam" id="PF01494"/>
    </source>
</evidence>
<comment type="caution">
    <text evidence="3">The sequence shown here is derived from an EMBL/GenBank/DDBJ whole genome shotgun (WGS) entry which is preliminary data.</text>
</comment>
<organism evidence="3 4">
    <name type="scientific">Catellatospora bangladeshensis</name>
    <dbReference type="NCBI Taxonomy" id="310355"/>
    <lineage>
        <taxon>Bacteria</taxon>
        <taxon>Bacillati</taxon>
        <taxon>Actinomycetota</taxon>
        <taxon>Actinomycetes</taxon>
        <taxon>Micromonosporales</taxon>
        <taxon>Micromonosporaceae</taxon>
        <taxon>Catellatospora</taxon>
    </lineage>
</organism>
<evidence type="ECO:0000313" key="3">
    <source>
        <dbReference type="EMBL" id="GIF84768.1"/>
    </source>
</evidence>
<gene>
    <name evidence="3" type="ORF">Cba03nite_61170</name>
</gene>
<feature type="domain" description="FAD-binding" evidence="2">
    <location>
        <begin position="12"/>
        <end position="333"/>
    </location>
</feature>
<dbReference type="Gene3D" id="3.50.50.60">
    <property type="entry name" value="FAD/NAD(P)-binding domain"/>
    <property type="match status" value="2"/>
</dbReference>
<dbReference type="NCBIfam" id="NF004834">
    <property type="entry name" value="PRK06185.1-3"/>
    <property type="match status" value="1"/>
</dbReference>
<dbReference type="NCBIfam" id="NF004833">
    <property type="entry name" value="PRK06185.1-1"/>
    <property type="match status" value="1"/>
</dbReference>
<dbReference type="EMBL" id="BONF01000040">
    <property type="protein sequence ID" value="GIF84768.1"/>
    <property type="molecule type" value="Genomic_DNA"/>
</dbReference>
<dbReference type="InterPro" id="IPR002938">
    <property type="entry name" value="FAD-bd"/>
</dbReference>
<protein>
    <submittedName>
        <fullName evidence="3">Monooxygenase</fullName>
    </submittedName>
</protein>
<evidence type="ECO:0000256" key="1">
    <source>
        <dbReference type="ARBA" id="ARBA00023002"/>
    </source>
</evidence>
<name>A0A8J3JTL5_9ACTN</name>
<dbReference type="AlphaFoldDB" id="A0A8J3JTL5"/>
<dbReference type="PANTHER" id="PTHR43476">
    <property type="entry name" value="3-(3-HYDROXY-PHENYL)PROPIONATE/3-HYDROXYCINNAMIC ACID HYDROXYLASE"/>
    <property type="match status" value="1"/>
</dbReference>
<keyword evidence="1" id="KW-0560">Oxidoreductase</keyword>
<reference evidence="3 4" key="1">
    <citation type="submission" date="2021-01" db="EMBL/GenBank/DDBJ databases">
        <title>Whole genome shotgun sequence of Catellatospora bangladeshensis NBRC 107357.</title>
        <authorList>
            <person name="Komaki H."/>
            <person name="Tamura T."/>
        </authorList>
    </citation>
    <scope>NUCLEOTIDE SEQUENCE [LARGE SCALE GENOMIC DNA]</scope>
    <source>
        <strain evidence="3 4">NBRC 107357</strain>
    </source>
</reference>